<gene>
    <name evidence="1" type="ORF">MRB53_028666</name>
</gene>
<keyword evidence="2" id="KW-1185">Reference proteome</keyword>
<name>A0ACC2KGJ2_PERAE</name>
<organism evidence="1 2">
    <name type="scientific">Persea americana</name>
    <name type="common">Avocado</name>
    <dbReference type="NCBI Taxonomy" id="3435"/>
    <lineage>
        <taxon>Eukaryota</taxon>
        <taxon>Viridiplantae</taxon>
        <taxon>Streptophyta</taxon>
        <taxon>Embryophyta</taxon>
        <taxon>Tracheophyta</taxon>
        <taxon>Spermatophyta</taxon>
        <taxon>Magnoliopsida</taxon>
        <taxon>Magnoliidae</taxon>
        <taxon>Laurales</taxon>
        <taxon>Lauraceae</taxon>
        <taxon>Persea</taxon>
    </lineage>
</organism>
<evidence type="ECO:0000313" key="2">
    <source>
        <dbReference type="Proteomes" id="UP001234297"/>
    </source>
</evidence>
<sequence>MVEEGRREQKLMSVVRTEMSLWRLYLLEFSKRSALADEEGNGLYGSELETSNSSRRLQRRPMQRCSDAPSQAMRNQNFLRFCLCRSYRASPSSIKLYQSVSDSNRDSAARFITCTGFQPDVGMISTINVEVVAMKAFKTEFHVLILGIDKAGKTTLLEKLKTLYSNLEGLPPDRIVPTVGLNIGRIEASNTKLMFWDLGGQVGLRTIWEKYYEEAHAIIYVIDAACPSRFEDSKSALEKVLRHEDLQGAPLLILANKQDLPGAVTAEELARYLDLKELDERLYLFEAVSAYDGRGIKDAVDWLMDAMERSRRTETLRIRAGVAAGPIPTVGF</sequence>
<dbReference type="Proteomes" id="UP001234297">
    <property type="component" value="Chromosome 9"/>
</dbReference>
<proteinExistence type="predicted"/>
<reference evidence="1 2" key="1">
    <citation type="journal article" date="2022" name="Hortic Res">
        <title>A haplotype resolved chromosomal level avocado genome allows analysis of novel avocado genes.</title>
        <authorList>
            <person name="Nath O."/>
            <person name="Fletcher S.J."/>
            <person name="Hayward A."/>
            <person name="Shaw L.M."/>
            <person name="Masouleh A.K."/>
            <person name="Furtado A."/>
            <person name="Henry R.J."/>
            <person name="Mitter N."/>
        </authorList>
    </citation>
    <scope>NUCLEOTIDE SEQUENCE [LARGE SCALE GENOMIC DNA]</scope>
    <source>
        <strain evidence="2">cv. Hass</strain>
    </source>
</reference>
<evidence type="ECO:0000313" key="1">
    <source>
        <dbReference type="EMBL" id="KAJ8620137.1"/>
    </source>
</evidence>
<protein>
    <submittedName>
        <fullName evidence="1">Uncharacterized protein</fullName>
    </submittedName>
</protein>
<dbReference type="EMBL" id="CM056817">
    <property type="protein sequence ID" value="KAJ8620137.1"/>
    <property type="molecule type" value="Genomic_DNA"/>
</dbReference>
<accession>A0ACC2KGJ2</accession>
<comment type="caution">
    <text evidence="1">The sequence shown here is derived from an EMBL/GenBank/DDBJ whole genome shotgun (WGS) entry which is preliminary data.</text>
</comment>